<dbReference type="InterPro" id="IPR003759">
    <property type="entry name" value="Cbl-bd_cap"/>
</dbReference>
<dbReference type="GO" id="GO:0031419">
    <property type="term" value="F:cobalamin binding"/>
    <property type="evidence" value="ECO:0007669"/>
    <property type="project" value="InterPro"/>
</dbReference>
<dbReference type="RefSeq" id="WP_100906366.1">
    <property type="nucleotide sequence ID" value="NZ_CP017766.1"/>
</dbReference>
<dbReference type="Pfam" id="PF02607">
    <property type="entry name" value="B12-binding_2"/>
    <property type="match status" value="1"/>
</dbReference>
<dbReference type="InterPro" id="IPR036724">
    <property type="entry name" value="Cobalamin-bd_sf"/>
</dbReference>
<dbReference type="InterPro" id="IPR006158">
    <property type="entry name" value="Cobalamin-bd"/>
</dbReference>
<dbReference type="OrthoDB" id="125248at2157"/>
<dbReference type="InterPro" id="IPR050554">
    <property type="entry name" value="Met_Synthase/Corrinoid"/>
</dbReference>
<gene>
    <name evidence="4" type="ORF">BK007_10440</name>
</gene>
<dbReference type="Proteomes" id="UP000232806">
    <property type="component" value="Chromosome"/>
</dbReference>
<dbReference type="GO" id="GO:0046872">
    <property type="term" value="F:metal ion binding"/>
    <property type="evidence" value="ECO:0007669"/>
    <property type="project" value="UniProtKB-KW"/>
</dbReference>
<dbReference type="GeneID" id="35122027"/>
<feature type="domain" description="B12-binding" evidence="3">
    <location>
        <begin position="98"/>
        <end position="228"/>
    </location>
</feature>
<dbReference type="PANTHER" id="PTHR45833:SF1">
    <property type="entry name" value="METHIONINE SYNTHASE"/>
    <property type="match status" value="1"/>
</dbReference>
<keyword evidence="1" id="KW-0479">Metal-binding</keyword>
<name>A0A2H4VE67_9EURY</name>
<dbReference type="GO" id="GO:0050667">
    <property type="term" value="P:homocysteine metabolic process"/>
    <property type="evidence" value="ECO:0007669"/>
    <property type="project" value="TreeGrafter"/>
</dbReference>
<evidence type="ECO:0000256" key="1">
    <source>
        <dbReference type="ARBA" id="ARBA00022723"/>
    </source>
</evidence>
<organism evidence="4 5">
    <name type="scientific">Methanobacterium subterraneum</name>
    <dbReference type="NCBI Taxonomy" id="59277"/>
    <lineage>
        <taxon>Archaea</taxon>
        <taxon>Methanobacteriati</taxon>
        <taxon>Methanobacteriota</taxon>
        <taxon>Methanomada group</taxon>
        <taxon>Methanobacteria</taxon>
        <taxon>Methanobacteriales</taxon>
        <taxon>Methanobacteriaceae</taxon>
        <taxon>Methanobacterium</taxon>
    </lineage>
</organism>
<dbReference type="Pfam" id="PF02310">
    <property type="entry name" value="B12-binding"/>
    <property type="match status" value="1"/>
</dbReference>
<dbReference type="GO" id="GO:0046653">
    <property type="term" value="P:tetrahydrofolate metabolic process"/>
    <property type="evidence" value="ECO:0007669"/>
    <property type="project" value="TreeGrafter"/>
</dbReference>
<dbReference type="SUPFAM" id="SSF52242">
    <property type="entry name" value="Cobalamin (vitamin B12)-binding domain"/>
    <property type="match status" value="1"/>
</dbReference>
<sequence length="228" mass="25508">MTVFEEESGPFLEIAKNFMDALLNVQRNEASRMILKAVDEGMDIKDIYIHVFESSQHEIGRLWQTNKITVAQEHFCTAATQMIMSQLYPYIFRTDNNGHRLVAACAAGEMHEMGVRMVADIFEMEGWDTYYLGANTPNDSITQTIIDLKPDIVALSASIHYNLGAVKDLIKLIRNTPDISNIKIMVGGRPFLLAPELWKKIGADGCPTNAIEALSLADELISSQKQVE</sequence>
<evidence type="ECO:0000256" key="2">
    <source>
        <dbReference type="ARBA" id="ARBA00023285"/>
    </source>
</evidence>
<dbReference type="PANTHER" id="PTHR45833">
    <property type="entry name" value="METHIONINE SYNTHASE"/>
    <property type="match status" value="1"/>
</dbReference>
<proteinExistence type="predicted"/>
<dbReference type="AlphaFoldDB" id="A0A2H4VE67"/>
<reference evidence="4 5" key="1">
    <citation type="submission" date="2016-10" db="EMBL/GenBank/DDBJ databases">
        <title>Comparative genomics between deep and shallow subseafloor isolates.</title>
        <authorList>
            <person name="Ishii S."/>
            <person name="Miller J.R."/>
            <person name="Sutton G."/>
            <person name="Suzuki S."/>
            <person name="Methe B."/>
            <person name="Inagaki F."/>
            <person name="Imachi H."/>
        </authorList>
    </citation>
    <scope>NUCLEOTIDE SEQUENCE [LARGE SCALE GENOMIC DNA]</scope>
    <source>
        <strain evidence="4 5">MO-MB1</strain>
    </source>
</reference>
<evidence type="ECO:0000313" key="5">
    <source>
        <dbReference type="Proteomes" id="UP000232806"/>
    </source>
</evidence>
<evidence type="ECO:0000313" key="4">
    <source>
        <dbReference type="EMBL" id="AUB56389.1"/>
    </source>
</evidence>
<dbReference type="PROSITE" id="PS51332">
    <property type="entry name" value="B12_BINDING"/>
    <property type="match status" value="1"/>
</dbReference>
<dbReference type="EMBL" id="CP017766">
    <property type="protein sequence ID" value="AUB56389.1"/>
    <property type="molecule type" value="Genomic_DNA"/>
</dbReference>
<protein>
    <recommendedName>
        <fullName evidence="3">B12-binding domain-containing protein</fullName>
    </recommendedName>
</protein>
<accession>A0A2H4VE67</accession>
<keyword evidence="2" id="KW-0170">Cobalt</keyword>
<dbReference type="InterPro" id="IPR036594">
    <property type="entry name" value="Meth_synthase_dom"/>
</dbReference>
<dbReference type="GO" id="GO:0005829">
    <property type="term" value="C:cytosol"/>
    <property type="evidence" value="ECO:0007669"/>
    <property type="project" value="TreeGrafter"/>
</dbReference>
<dbReference type="Gene3D" id="3.40.50.280">
    <property type="entry name" value="Cobalamin-binding domain"/>
    <property type="match status" value="1"/>
</dbReference>
<dbReference type="GO" id="GO:0008705">
    <property type="term" value="F:methionine synthase activity"/>
    <property type="evidence" value="ECO:0007669"/>
    <property type="project" value="TreeGrafter"/>
</dbReference>
<dbReference type="Gene3D" id="1.10.1240.10">
    <property type="entry name" value="Methionine synthase domain"/>
    <property type="match status" value="1"/>
</dbReference>
<evidence type="ECO:0000259" key="3">
    <source>
        <dbReference type="PROSITE" id="PS51332"/>
    </source>
</evidence>